<dbReference type="Proteomes" id="UP000275267">
    <property type="component" value="Unassembled WGS sequence"/>
</dbReference>
<keyword evidence="2" id="KW-1185">Reference proteome</keyword>
<proteinExistence type="predicted"/>
<evidence type="ECO:0000313" key="2">
    <source>
        <dbReference type="Proteomes" id="UP000275267"/>
    </source>
</evidence>
<protein>
    <submittedName>
        <fullName evidence="1">Uncharacterized protein</fullName>
    </submittedName>
</protein>
<accession>A0A3L6QXR5</accession>
<comment type="caution">
    <text evidence="1">The sequence shown here is derived from an EMBL/GenBank/DDBJ whole genome shotgun (WGS) entry which is preliminary data.</text>
</comment>
<name>A0A3L6QXR5_PANMI</name>
<organism evidence="1 2">
    <name type="scientific">Panicum miliaceum</name>
    <name type="common">Proso millet</name>
    <name type="synonym">Broomcorn millet</name>
    <dbReference type="NCBI Taxonomy" id="4540"/>
    <lineage>
        <taxon>Eukaryota</taxon>
        <taxon>Viridiplantae</taxon>
        <taxon>Streptophyta</taxon>
        <taxon>Embryophyta</taxon>
        <taxon>Tracheophyta</taxon>
        <taxon>Spermatophyta</taxon>
        <taxon>Magnoliopsida</taxon>
        <taxon>Liliopsida</taxon>
        <taxon>Poales</taxon>
        <taxon>Poaceae</taxon>
        <taxon>PACMAD clade</taxon>
        <taxon>Panicoideae</taxon>
        <taxon>Panicodae</taxon>
        <taxon>Paniceae</taxon>
        <taxon>Panicinae</taxon>
        <taxon>Panicum</taxon>
        <taxon>Panicum sect. Panicum</taxon>
    </lineage>
</organism>
<reference evidence="2" key="1">
    <citation type="journal article" date="2019" name="Nat. Commun.">
        <title>The genome of broomcorn millet.</title>
        <authorList>
            <person name="Zou C."/>
            <person name="Miki D."/>
            <person name="Li D."/>
            <person name="Tang Q."/>
            <person name="Xiao L."/>
            <person name="Rajput S."/>
            <person name="Deng P."/>
            <person name="Jia W."/>
            <person name="Huang R."/>
            <person name="Zhang M."/>
            <person name="Sun Y."/>
            <person name="Hu J."/>
            <person name="Fu X."/>
            <person name="Schnable P.S."/>
            <person name="Li F."/>
            <person name="Zhang H."/>
            <person name="Feng B."/>
            <person name="Zhu X."/>
            <person name="Liu R."/>
            <person name="Schnable J.C."/>
            <person name="Zhu J.-K."/>
            <person name="Zhang H."/>
        </authorList>
    </citation>
    <scope>NUCLEOTIDE SEQUENCE [LARGE SCALE GENOMIC DNA]</scope>
</reference>
<dbReference type="AlphaFoldDB" id="A0A3L6QXR5"/>
<dbReference type="EMBL" id="PQIB02000010">
    <property type="protein sequence ID" value="RLM91864.1"/>
    <property type="molecule type" value="Genomic_DNA"/>
</dbReference>
<evidence type="ECO:0000313" key="1">
    <source>
        <dbReference type="EMBL" id="RLM91864.1"/>
    </source>
</evidence>
<sequence length="191" mass="20862">MGSTDESKARLLAHITNISVIGTDWLHTNHSSGGRAVERPLDTINVETGATSQCDWTCTEECTTPQVTHGAIDPNTPVTCDNSNRVEEPPVNLEHVEHKPHVTPGVRHNLLAQENRHFQETVGRKKNARVVEDYGTQATPPGSTVVDQEPNMVSLISAEPDIQRMGGKVSENHKLRLQPDGINNGNVIDKA</sequence>
<gene>
    <name evidence="1" type="ORF">C2845_PM08G15410</name>
</gene>